<keyword evidence="6" id="KW-0862">Zinc</keyword>
<evidence type="ECO:0000256" key="6">
    <source>
        <dbReference type="ARBA" id="ARBA00022833"/>
    </source>
</evidence>
<feature type="domain" description="C2H2-type" evidence="9">
    <location>
        <begin position="1441"/>
        <end position="1463"/>
    </location>
</feature>
<dbReference type="InterPro" id="IPR036236">
    <property type="entry name" value="Znf_C2H2_sf"/>
</dbReference>
<dbReference type="SMART" id="SM00355">
    <property type="entry name" value="ZnF_C2H2"/>
    <property type="match status" value="12"/>
</dbReference>
<dbReference type="Pfam" id="PF12874">
    <property type="entry name" value="zf-met"/>
    <property type="match status" value="1"/>
</dbReference>
<feature type="region of interest" description="Disordered" evidence="8">
    <location>
        <begin position="841"/>
        <end position="876"/>
    </location>
</feature>
<evidence type="ECO:0000256" key="4">
    <source>
        <dbReference type="ARBA" id="ARBA00022723"/>
    </source>
</evidence>
<feature type="domain" description="C2H2-type" evidence="9">
    <location>
        <begin position="357"/>
        <end position="379"/>
    </location>
</feature>
<dbReference type="Pfam" id="PF03828">
    <property type="entry name" value="PAP_assoc"/>
    <property type="match status" value="1"/>
</dbReference>
<accession>A0A6J0B9P5</accession>
<dbReference type="GO" id="GO:0008270">
    <property type="term" value="F:zinc ion binding"/>
    <property type="evidence" value="ECO:0007669"/>
    <property type="project" value="UniProtKB-KW"/>
</dbReference>
<dbReference type="Pfam" id="PF12171">
    <property type="entry name" value="zf-C2H2_jaz"/>
    <property type="match status" value="1"/>
</dbReference>
<dbReference type="InterPro" id="IPR043519">
    <property type="entry name" value="NT_sf"/>
</dbReference>
<dbReference type="GO" id="GO:0050265">
    <property type="term" value="F:RNA uridylyltransferase activity"/>
    <property type="evidence" value="ECO:0007669"/>
    <property type="project" value="TreeGrafter"/>
</dbReference>
<dbReference type="Pfam" id="PF22600">
    <property type="entry name" value="MTPAP-like_central"/>
    <property type="match status" value="1"/>
</dbReference>
<dbReference type="RefSeq" id="XP_046600360.1">
    <property type="nucleotide sequence ID" value="XM_046744404.1"/>
</dbReference>
<dbReference type="InterPro" id="IPR054708">
    <property type="entry name" value="MTPAP-like_central"/>
</dbReference>
<sequence length="1863" mass="212542">MTLKMDLASKCTWAYTPARFSARGIFITDNGYSCLICNIKIVNLVDSIKHVSKKKHCDKLHDMRIACVKVEGFVRCDICTNYVTENWKDFLIHFNQENHFQSVKGNDNQHISYVSNVTLVNNYLIEQDPGYFFCLFCNALIIGDDSVFTHIREKKHVELLTTFTEKYPPEILFEAECRKWAKNFIYKLVQSEFYCTLCNNSIKGRRNCTKHITSDNHITKMVTSENIERQLFDNCIKRKQMLDSYGCPGFGTSKDPLDDAKAMCAANLMLQRTCTSQKFSARGTEQISSSIRVENMLTKDDLNYEPLCNEIKGKKKPGTTEVAYLQLSKNLLSESFDKTICENSITGPVPLTGHFICELCSCRIASRETVYEHISGHRHRRLRKKVDSMKSQEITNVYETFQDLSSSRESTESSLANWEVCETQSQGSNLFENSSSFWESCDKISNSWETISTSSSYSAQQASMMYEIPDAFMPLISENLLERRKGELYCVACEAHLRNLDSFLGHTNSKRHNARLKIYKTQISQKNNKLLATLQNNVCSNVHERSLDYKSFEYAKRVVDKPVSRPSKLLEVPQDLIPLISKHLLNHLEKEIYCKACDAHLLTPISLINHTMSKNHIARLSIYRDQIAQSSKKSSSSTSEDSRAPNTAVHPVNKKPLQSVSKNLAKAESQRSTKLLDIPKSLVSLITKHLLDHREKELYCKACDAHLLTPTSLIDHTTSKNHIARLSIYRDQIAQSSRKSSSSTSEDSRAPNTAVHPVNKKPLQSVSKNLAKAESQRSTKLLDVPNSLVSLITKHLLDHREKELYCKACDAHLLTPTSLIDHTTSKNHIARLSIYRDQIAQSSKKSSSSTSEDSRAPNTAVHPVNKKPLQSVSKNLAKAESQRSTKLLDVPKSLVSLITKHSLDHWEKELYCKACKVHLQSPSSIIAHTGSKYHISTLKYYRDQVWRKNETLLSTSEYSNTTNASGPIISKDPLQSVLRSSEKPATVTSKNAIDVYRKVCKTHIETPEAMENNIKSEQHMENFESGNVQEKKKELYVNEMPSTSFGNSINKIKLPDSQSDIICKVNVQAEDSLSAEETLLTTLVTEKFSNLMCQDNKYSNAVTTKSEQPHSSLFDILAILIPLIRTHNLQPKENEVYCAACDFHITCSATLLDHTQSPSHNSKMQLFQVDNSNKNYEKQIPDALKESEKLKHIIQSKIPPDIKNNTTASKTKKVRVRNKKKSNKSNRESQILEVKCNLSWQETVVKNSKFLDNLREAGQNQVENPINHSKVFKKGRRKKAVPKYLHADMQHIYSMNPEKLRIIKLSCQLCFPKTSSVIYCLICQRSIPCKLQTFYEHICSLTHTANLAEMETNDQHFINCPDQFSDLTLAKELSQEISDENVQCFACDLSIQNDHADIIKHVTQDFHQERKQSWNIVMDKILQDILVQMKSTWYNIQKYWCQLCDIQFNTEFFFTEHLEGKKHQKCLKKTGIFVNRLIYDACISCATLWLGFPALYAQHCEQPLHKYLVQHGDYAKCVLPNQAKALLENAEAEVISLIALSDQVLNVQKTKVNSLLKCLEDTVKVKFPEAKAYPFGSRVSGLGFPESDIDVFLDCGTYDGKKTSKTYQIDIISSVENCLRVNEESWEIDEILVSTRTPIIKLHHRNTELSCDVSFTSGLSVENTKLLKCFIDNYPLCRQLMLFLKKWLTFCNLSGSRYITNYAICWYVIFYLQVESILPSVASLIAKENKSQIISNWETGICATFDVSGHEYTFTKLLYGFFVFYSNFDYRHSVVCPLLGRTILKNDFEDLNLLPKEMTPYVDLVKNSNDDCIELFRIDSEMCIQDPYDLSHNLTKAVPKLTLNRFRRLSAASADILKTFLQC</sequence>
<evidence type="ECO:0000313" key="12">
    <source>
        <dbReference type="RefSeq" id="XP_046600360.1"/>
    </source>
</evidence>
<dbReference type="Proteomes" id="UP000829291">
    <property type="component" value="Chromosome 6"/>
</dbReference>
<keyword evidence="5" id="KW-0863">Zinc-finger</keyword>
<organism evidence="10 11">
    <name type="scientific">Neodiprion lecontei</name>
    <name type="common">Redheaded pine sawfly</name>
    <dbReference type="NCBI Taxonomy" id="441921"/>
    <lineage>
        <taxon>Eukaryota</taxon>
        <taxon>Metazoa</taxon>
        <taxon>Ecdysozoa</taxon>
        <taxon>Arthropoda</taxon>
        <taxon>Hexapoda</taxon>
        <taxon>Insecta</taxon>
        <taxon>Pterygota</taxon>
        <taxon>Neoptera</taxon>
        <taxon>Endopterygota</taxon>
        <taxon>Hymenoptera</taxon>
        <taxon>Tenthredinoidea</taxon>
        <taxon>Diprionidae</taxon>
        <taxon>Diprioninae</taxon>
        <taxon>Neodiprion</taxon>
    </lineage>
</organism>
<feature type="compositionally biased region" description="Basic residues" evidence="8">
    <location>
        <begin position="1210"/>
        <end position="1224"/>
    </location>
</feature>
<evidence type="ECO:0000256" key="5">
    <source>
        <dbReference type="ARBA" id="ARBA00022771"/>
    </source>
</evidence>
<keyword evidence="7" id="KW-0460">Magnesium</keyword>
<dbReference type="RefSeq" id="XP_015510887.2">
    <property type="nucleotide sequence ID" value="XM_015655401.2"/>
</dbReference>
<dbReference type="GeneID" id="107217756"/>
<dbReference type="OrthoDB" id="407432at2759"/>
<gene>
    <name evidence="11 12" type="primary">LOC107217756</name>
</gene>
<evidence type="ECO:0000256" key="8">
    <source>
        <dbReference type="SAM" id="MobiDB-lite"/>
    </source>
</evidence>
<name>A0A6J0B9P5_NEOLC</name>
<dbReference type="GO" id="GO:0003676">
    <property type="term" value="F:nucleic acid binding"/>
    <property type="evidence" value="ECO:0007669"/>
    <property type="project" value="InterPro"/>
</dbReference>
<dbReference type="InterPro" id="IPR022755">
    <property type="entry name" value="Znf_C2H2_jaz"/>
</dbReference>
<dbReference type="Gene3D" id="3.30.160.60">
    <property type="entry name" value="Classic Zinc Finger"/>
    <property type="match status" value="1"/>
</dbReference>
<feature type="compositionally biased region" description="Low complexity" evidence="8">
    <location>
        <begin position="842"/>
        <end position="851"/>
    </location>
</feature>
<feature type="region of interest" description="Disordered" evidence="8">
    <location>
        <begin position="631"/>
        <end position="666"/>
    </location>
</feature>
<reference evidence="11 12" key="1">
    <citation type="submission" date="2025-05" db="UniProtKB">
        <authorList>
            <consortium name="RefSeq"/>
        </authorList>
    </citation>
    <scope>IDENTIFICATION</scope>
    <source>
        <tissue evidence="11 12">Thorax and Abdomen</tissue>
    </source>
</reference>
<dbReference type="PROSITE" id="PS00028">
    <property type="entry name" value="ZINC_FINGER_C2H2_1"/>
    <property type="match status" value="2"/>
</dbReference>
<feature type="compositionally biased region" description="Low complexity" evidence="8">
    <location>
        <begin position="736"/>
        <end position="745"/>
    </location>
</feature>
<keyword evidence="10" id="KW-1185">Reference proteome</keyword>
<dbReference type="SUPFAM" id="SSF81301">
    <property type="entry name" value="Nucleotidyltransferase"/>
    <property type="match status" value="1"/>
</dbReference>
<dbReference type="Gene3D" id="3.30.460.10">
    <property type="entry name" value="Beta Polymerase, domain 2"/>
    <property type="match status" value="1"/>
</dbReference>
<dbReference type="SUPFAM" id="SSF81631">
    <property type="entry name" value="PAP/OAS1 substrate-binding domain"/>
    <property type="match status" value="1"/>
</dbReference>
<protein>
    <submittedName>
        <fullName evidence="11 12">Uncharacterized protein LOC107217756 isoform X1</fullName>
    </submittedName>
</protein>
<dbReference type="KEGG" id="nlo:107217756"/>
<evidence type="ECO:0000313" key="10">
    <source>
        <dbReference type="Proteomes" id="UP000829291"/>
    </source>
</evidence>
<evidence type="ECO:0000256" key="2">
    <source>
        <dbReference type="ARBA" id="ARBA00001946"/>
    </source>
</evidence>
<evidence type="ECO:0000256" key="7">
    <source>
        <dbReference type="ARBA" id="ARBA00022842"/>
    </source>
</evidence>
<dbReference type="InParanoid" id="A0A6J0B9P5"/>
<feature type="region of interest" description="Disordered" evidence="8">
    <location>
        <begin position="1200"/>
        <end position="1228"/>
    </location>
</feature>
<dbReference type="SMART" id="SM00451">
    <property type="entry name" value="ZnF_U1"/>
    <property type="match status" value="11"/>
</dbReference>
<keyword evidence="4" id="KW-0479">Metal-binding</keyword>
<dbReference type="InterPro" id="IPR002058">
    <property type="entry name" value="PAP_assoc"/>
</dbReference>
<dbReference type="PANTHER" id="PTHR12271:SF66">
    <property type="entry name" value="TERMINAL URIDYLYLTRANSFERASE TAILOR"/>
    <property type="match status" value="1"/>
</dbReference>
<comment type="cofactor">
    <cofactor evidence="2">
        <name>Mg(2+)</name>
        <dbReference type="ChEBI" id="CHEBI:18420"/>
    </cofactor>
</comment>
<dbReference type="CDD" id="cd05402">
    <property type="entry name" value="NT_PAP_TUTase"/>
    <property type="match status" value="1"/>
</dbReference>
<dbReference type="Gene3D" id="1.10.1410.10">
    <property type="match status" value="1"/>
</dbReference>
<feature type="region of interest" description="Disordered" evidence="8">
    <location>
        <begin position="734"/>
        <end position="778"/>
    </location>
</feature>
<comment type="cofactor">
    <cofactor evidence="1">
        <name>Mn(2+)</name>
        <dbReference type="ChEBI" id="CHEBI:29035"/>
    </cofactor>
</comment>
<evidence type="ECO:0000256" key="3">
    <source>
        <dbReference type="ARBA" id="ARBA00022679"/>
    </source>
</evidence>
<dbReference type="SUPFAM" id="SSF57667">
    <property type="entry name" value="beta-beta-alpha zinc fingers"/>
    <property type="match status" value="3"/>
</dbReference>
<dbReference type="PANTHER" id="PTHR12271">
    <property type="entry name" value="POLY A POLYMERASE CID PAP -RELATED"/>
    <property type="match status" value="1"/>
</dbReference>
<dbReference type="GO" id="GO:1990817">
    <property type="term" value="F:poly(A) RNA polymerase activity"/>
    <property type="evidence" value="ECO:0007669"/>
    <property type="project" value="UniProtKB-ARBA"/>
</dbReference>
<evidence type="ECO:0000313" key="11">
    <source>
        <dbReference type="RefSeq" id="XP_015510887.2"/>
    </source>
</evidence>
<dbReference type="InterPro" id="IPR003604">
    <property type="entry name" value="Matrin/U1-like-C_Znf_C2H2"/>
</dbReference>
<keyword evidence="3" id="KW-0808">Transferase</keyword>
<proteinExistence type="predicted"/>
<evidence type="ECO:0000259" key="9">
    <source>
        <dbReference type="PROSITE" id="PS00028"/>
    </source>
</evidence>
<evidence type="ECO:0000256" key="1">
    <source>
        <dbReference type="ARBA" id="ARBA00001936"/>
    </source>
</evidence>
<dbReference type="GO" id="GO:0031123">
    <property type="term" value="P:RNA 3'-end processing"/>
    <property type="evidence" value="ECO:0007669"/>
    <property type="project" value="TreeGrafter"/>
</dbReference>
<dbReference type="InterPro" id="IPR013087">
    <property type="entry name" value="Znf_C2H2_type"/>
</dbReference>